<accession>A0A9P1DE12</accession>
<evidence type="ECO:0000313" key="4">
    <source>
        <dbReference type="EMBL" id="CAL1161407.1"/>
    </source>
</evidence>
<evidence type="ECO:0000313" key="5">
    <source>
        <dbReference type="EMBL" id="CAL4795344.1"/>
    </source>
</evidence>
<dbReference type="EMBL" id="CAMXCT030004183">
    <property type="protein sequence ID" value="CAL4795344.1"/>
    <property type="molecule type" value="Genomic_DNA"/>
</dbReference>
<dbReference type="PANTHER" id="PTHR47447">
    <property type="entry name" value="OS03G0856100 PROTEIN"/>
    <property type="match status" value="1"/>
</dbReference>
<dbReference type="Pfam" id="PF13812">
    <property type="entry name" value="PPR_3"/>
    <property type="match status" value="1"/>
</dbReference>
<name>A0A9P1DE12_9DINO</name>
<organism evidence="3">
    <name type="scientific">Cladocopium goreaui</name>
    <dbReference type="NCBI Taxonomy" id="2562237"/>
    <lineage>
        <taxon>Eukaryota</taxon>
        <taxon>Sar</taxon>
        <taxon>Alveolata</taxon>
        <taxon>Dinophyceae</taxon>
        <taxon>Suessiales</taxon>
        <taxon>Symbiodiniaceae</taxon>
        <taxon>Cladocopium</taxon>
    </lineage>
</organism>
<evidence type="ECO:0000313" key="3">
    <source>
        <dbReference type="EMBL" id="CAI4008032.1"/>
    </source>
</evidence>
<dbReference type="Gene3D" id="1.25.40.10">
    <property type="entry name" value="Tetratricopeptide repeat domain"/>
    <property type="match status" value="2"/>
</dbReference>
<dbReference type="InterPro" id="IPR002885">
    <property type="entry name" value="PPR_rpt"/>
</dbReference>
<keyword evidence="6" id="KW-1185">Reference proteome</keyword>
<dbReference type="PROSITE" id="PS51375">
    <property type="entry name" value="PPR"/>
    <property type="match status" value="1"/>
</dbReference>
<dbReference type="AlphaFoldDB" id="A0A9P1DE12"/>
<dbReference type="EMBL" id="CAMXCT020004183">
    <property type="protein sequence ID" value="CAL1161407.1"/>
    <property type="molecule type" value="Genomic_DNA"/>
</dbReference>
<dbReference type="OrthoDB" id="411430at2759"/>
<keyword evidence="1" id="KW-0677">Repeat</keyword>
<reference evidence="4" key="2">
    <citation type="submission" date="2024-04" db="EMBL/GenBank/DDBJ databases">
        <authorList>
            <person name="Chen Y."/>
            <person name="Shah S."/>
            <person name="Dougan E. K."/>
            <person name="Thang M."/>
            <person name="Chan C."/>
        </authorList>
    </citation>
    <scope>NUCLEOTIDE SEQUENCE [LARGE SCALE GENOMIC DNA]</scope>
</reference>
<reference evidence="3" key="1">
    <citation type="submission" date="2022-10" db="EMBL/GenBank/DDBJ databases">
        <authorList>
            <person name="Chen Y."/>
            <person name="Dougan E. K."/>
            <person name="Chan C."/>
            <person name="Rhodes N."/>
            <person name="Thang M."/>
        </authorList>
    </citation>
    <scope>NUCLEOTIDE SEQUENCE</scope>
</reference>
<sequence length="431" mass="47332">MLSVAAEPDNISLNALIKACSRSCWSAASAAFGLMKVVTAQAMTSCTSTAPWNWGLNALTQLTDRMCEADLVLFNTIIGTCSSAVQWQPVMQILHGQQEGAGLSPDIVGYNSVITACGRGRSLHAASFLPELRYQRLTPNLVTFNSLLSACDGAGDWQRSIEVLMDLKFATLEPDPASLSAVLGACSRTTCWSEALQFWRSALPRDQKAESVAALAVAKGFFWNSALLSLTKLSSALHDWTGHWRMAMDDWQISQQRGVSVSTDFFNAAVSACSSVWRIALQLFGQATTFRIRVDQVCYAVALNACSSGQLWLEALSLLRAAGHVHSPTLRNDDLMMCFNTAMSCCESQLTWTVSLEVLQDLLQALVEADQKSYRSPLRTCGYGSGWRTAMSLLWRMTQGRTKDTDNSAFSAAVWAAEAWWNHWVHLRQVN</sequence>
<evidence type="ECO:0000256" key="2">
    <source>
        <dbReference type="PROSITE-ProRule" id="PRU00708"/>
    </source>
</evidence>
<dbReference type="InterPro" id="IPR011990">
    <property type="entry name" value="TPR-like_helical_dom_sf"/>
</dbReference>
<gene>
    <name evidence="3" type="ORF">C1SCF055_LOCUS33518</name>
</gene>
<comment type="caution">
    <text evidence="3">The sequence shown here is derived from an EMBL/GenBank/DDBJ whole genome shotgun (WGS) entry which is preliminary data.</text>
</comment>
<evidence type="ECO:0000313" key="6">
    <source>
        <dbReference type="Proteomes" id="UP001152797"/>
    </source>
</evidence>
<evidence type="ECO:0000256" key="1">
    <source>
        <dbReference type="ARBA" id="ARBA00022737"/>
    </source>
</evidence>
<dbReference type="EMBL" id="CAMXCT010004183">
    <property type="protein sequence ID" value="CAI4008032.1"/>
    <property type="molecule type" value="Genomic_DNA"/>
</dbReference>
<proteinExistence type="predicted"/>
<dbReference type="PANTHER" id="PTHR47447:SF17">
    <property type="entry name" value="OS12G0638900 PROTEIN"/>
    <property type="match status" value="1"/>
</dbReference>
<feature type="repeat" description="PPR" evidence="2">
    <location>
        <begin position="140"/>
        <end position="174"/>
    </location>
</feature>
<dbReference type="Proteomes" id="UP001152797">
    <property type="component" value="Unassembled WGS sequence"/>
</dbReference>
<protein>
    <submittedName>
        <fullName evidence="5">Pentacotripeptide-repeat region of PRORP domain-containing protein</fullName>
    </submittedName>
</protein>